<name>M4F056_BRACM</name>
<sequence>MHGFASYRHFEKARSLRNDRNVHVLGHYVVTKLGSKLDRYVATEQYACLVVRSDRAWLELGRYVATELCAYLVAVYRSSLAFLRSDCHTRACPRPIWTHVSCLRKIGI</sequence>
<dbReference type="AlphaFoldDB" id="M4F056"/>
<accession>M4F056</accession>
<keyword evidence="2" id="KW-1185">Reference proteome</keyword>
<reference evidence="1 2" key="1">
    <citation type="journal article" date="2011" name="Nat. Genet.">
        <title>The genome of the mesopolyploid crop species Brassica rapa.</title>
        <authorList>
            <consortium name="Brassica rapa Genome Sequencing Project Consortium"/>
            <person name="Wang X."/>
            <person name="Wang H."/>
            <person name="Wang J."/>
            <person name="Sun R."/>
            <person name="Wu J."/>
            <person name="Liu S."/>
            <person name="Bai Y."/>
            <person name="Mun J.H."/>
            <person name="Bancroft I."/>
            <person name="Cheng F."/>
            <person name="Huang S."/>
            <person name="Li X."/>
            <person name="Hua W."/>
            <person name="Wang J."/>
            <person name="Wang X."/>
            <person name="Freeling M."/>
            <person name="Pires J.C."/>
            <person name="Paterson A.H."/>
            <person name="Chalhoub B."/>
            <person name="Wang B."/>
            <person name="Hayward A."/>
            <person name="Sharpe A.G."/>
            <person name="Park B.S."/>
            <person name="Weisshaar B."/>
            <person name="Liu B."/>
            <person name="Li B."/>
            <person name="Liu B."/>
            <person name="Tong C."/>
            <person name="Song C."/>
            <person name="Duran C."/>
            <person name="Peng C."/>
            <person name="Geng C."/>
            <person name="Koh C."/>
            <person name="Lin C."/>
            <person name="Edwards D."/>
            <person name="Mu D."/>
            <person name="Shen D."/>
            <person name="Soumpourou E."/>
            <person name="Li F."/>
            <person name="Fraser F."/>
            <person name="Conant G."/>
            <person name="Lassalle G."/>
            <person name="King G.J."/>
            <person name="Bonnema G."/>
            <person name="Tang H."/>
            <person name="Wang H."/>
            <person name="Belcram H."/>
            <person name="Zhou H."/>
            <person name="Hirakawa H."/>
            <person name="Abe H."/>
            <person name="Guo H."/>
            <person name="Wang H."/>
            <person name="Jin H."/>
            <person name="Parkin I.A."/>
            <person name="Batley J."/>
            <person name="Kim J.S."/>
            <person name="Just J."/>
            <person name="Li J."/>
            <person name="Xu J."/>
            <person name="Deng J."/>
            <person name="Kim J.A."/>
            <person name="Li J."/>
            <person name="Yu J."/>
            <person name="Meng J."/>
            <person name="Wang J."/>
            <person name="Min J."/>
            <person name="Poulain J."/>
            <person name="Wang J."/>
            <person name="Hatakeyama K."/>
            <person name="Wu K."/>
            <person name="Wang L."/>
            <person name="Fang L."/>
            <person name="Trick M."/>
            <person name="Links M.G."/>
            <person name="Zhao M."/>
            <person name="Jin M."/>
            <person name="Ramchiary N."/>
            <person name="Drou N."/>
            <person name="Berkman P.J."/>
            <person name="Cai Q."/>
            <person name="Huang Q."/>
            <person name="Li R."/>
            <person name="Tabata S."/>
            <person name="Cheng S."/>
            <person name="Zhang S."/>
            <person name="Zhang S."/>
            <person name="Huang S."/>
            <person name="Sato S."/>
            <person name="Sun S."/>
            <person name="Kwon S.J."/>
            <person name="Choi S.R."/>
            <person name="Lee T.H."/>
            <person name="Fan W."/>
            <person name="Zhao X."/>
            <person name="Tan X."/>
            <person name="Xu X."/>
            <person name="Wang Y."/>
            <person name="Qiu Y."/>
            <person name="Yin Y."/>
            <person name="Li Y."/>
            <person name="Du Y."/>
            <person name="Liao Y."/>
            <person name="Lim Y."/>
            <person name="Narusaka Y."/>
            <person name="Wang Y."/>
            <person name="Wang Z."/>
            <person name="Li Z."/>
            <person name="Wang Z."/>
            <person name="Xiong Z."/>
            <person name="Zhang Z."/>
        </authorList>
    </citation>
    <scope>NUCLEOTIDE SEQUENCE [LARGE SCALE GENOMIC DNA]</scope>
    <source>
        <strain evidence="1 2">cv. Chiifu-401-42</strain>
    </source>
</reference>
<protein>
    <submittedName>
        <fullName evidence="1">Uncharacterized protein</fullName>
    </submittedName>
</protein>
<dbReference type="EnsemblPlants" id="Bra034449.1">
    <property type="protein sequence ID" value="Bra034449.1-P"/>
    <property type="gene ID" value="Bra034449"/>
</dbReference>
<dbReference type="HOGENOM" id="CLU_2200632_0_0_1"/>
<dbReference type="InParanoid" id="M4F056"/>
<organism evidence="1 2">
    <name type="scientific">Brassica campestris</name>
    <name type="common">Field mustard</name>
    <dbReference type="NCBI Taxonomy" id="3711"/>
    <lineage>
        <taxon>Eukaryota</taxon>
        <taxon>Viridiplantae</taxon>
        <taxon>Streptophyta</taxon>
        <taxon>Embryophyta</taxon>
        <taxon>Tracheophyta</taxon>
        <taxon>Spermatophyta</taxon>
        <taxon>Magnoliopsida</taxon>
        <taxon>eudicotyledons</taxon>
        <taxon>Gunneridae</taxon>
        <taxon>Pentapetalae</taxon>
        <taxon>rosids</taxon>
        <taxon>malvids</taxon>
        <taxon>Brassicales</taxon>
        <taxon>Brassicaceae</taxon>
        <taxon>Brassiceae</taxon>
        <taxon>Brassica</taxon>
    </lineage>
</organism>
<dbReference type="Proteomes" id="UP000011750">
    <property type="component" value="Chromosome A05"/>
</dbReference>
<dbReference type="Gramene" id="Bra034449.1">
    <property type="protein sequence ID" value="Bra034449.1-P"/>
    <property type="gene ID" value="Bra034449"/>
</dbReference>
<evidence type="ECO:0000313" key="1">
    <source>
        <dbReference type="EnsemblPlants" id="Bra034449.1-P"/>
    </source>
</evidence>
<evidence type="ECO:0000313" key="2">
    <source>
        <dbReference type="Proteomes" id="UP000011750"/>
    </source>
</evidence>
<reference evidence="1" key="3">
    <citation type="submission" date="2023-03" db="UniProtKB">
        <authorList>
            <consortium name="EnsemblPlants"/>
        </authorList>
    </citation>
    <scope>IDENTIFICATION</scope>
    <source>
        <strain evidence="1">cv. Chiifu-401-42</strain>
    </source>
</reference>
<proteinExistence type="predicted"/>
<reference evidence="1 2" key="2">
    <citation type="journal article" date="2018" name="Hortic Res">
        <title>Improved Brassica rapa reference genome by single-molecule sequencing and chromosome conformation capture technologies.</title>
        <authorList>
            <person name="Zhang L."/>
            <person name="Cai X."/>
            <person name="Wu J."/>
            <person name="Liu M."/>
            <person name="Grob S."/>
            <person name="Cheng F."/>
            <person name="Liang J."/>
            <person name="Cai C."/>
            <person name="Liu Z."/>
            <person name="Liu B."/>
            <person name="Wang F."/>
            <person name="Li S."/>
            <person name="Liu F."/>
            <person name="Li X."/>
            <person name="Cheng L."/>
            <person name="Yang W."/>
            <person name="Li M.H."/>
            <person name="Grossniklaus U."/>
            <person name="Zheng H."/>
            <person name="Wang X."/>
        </authorList>
    </citation>
    <scope>NUCLEOTIDE SEQUENCE [LARGE SCALE GENOMIC DNA]</scope>
    <source>
        <strain evidence="1 2">cv. Chiifu-401-42</strain>
    </source>
</reference>